<protein>
    <submittedName>
        <fullName evidence="4">Unnamed protein product</fullName>
    </submittedName>
</protein>
<reference evidence="4" key="1">
    <citation type="submission" date="2023-04" db="EMBL/GenBank/DDBJ databases">
        <title>Phytophthora lilii NBRC 32176.</title>
        <authorList>
            <person name="Ichikawa N."/>
            <person name="Sato H."/>
            <person name="Tonouchi N."/>
        </authorList>
    </citation>
    <scope>NUCLEOTIDE SEQUENCE</scope>
    <source>
        <strain evidence="4">NBRC 32176</strain>
    </source>
</reference>
<dbReference type="Proteomes" id="UP001165083">
    <property type="component" value="Unassembled WGS sequence"/>
</dbReference>
<feature type="domain" description="Protein kinase" evidence="3">
    <location>
        <begin position="1"/>
        <end position="84"/>
    </location>
</feature>
<organism evidence="4 5">
    <name type="scientific">Phytophthora lilii</name>
    <dbReference type="NCBI Taxonomy" id="2077276"/>
    <lineage>
        <taxon>Eukaryota</taxon>
        <taxon>Sar</taxon>
        <taxon>Stramenopiles</taxon>
        <taxon>Oomycota</taxon>
        <taxon>Peronosporomycetes</taxon>
        <taxon>Peronosporales</taxon>
        <taxon>Peronosporaceae</taxon>
        <taxon>Phytophthora</taxon>
    </lineage>
</organism>
<dbReference type="PANTHER" id="PTHR45832:SF6">
    <property type="entry name" value="PROTEIN KINASE DOMAIN-CONTAINING PROTEIN"/>
    <property type="match status" value="1"/>
</dbReference>
<dbReference type="Gene3D" id="1.10.510.10">
    <property type="entry name" value="Transferase(Phosphotransferase) domain 1"/>
    <property type="match status" value="1"/>
</dbReference>
<dbReference type="EMBL" id="BSXW01000230">
    <property type="protein sequence ID" value="GMF15787.1"/>
    <property type="molecule type" value="Genomic_DNA"/>
</dbReference>
<evidence type="ECO:0000313" key="5">
    <source>
        <dbReference type="Proteomes" id="UP001165083"/>
    </source>
</evidence>
<keyword evidence="5" id="KW-1185">Reference proteome</keyword>
<dbReference type="InterPro" id="IPR051931">
    <property type="entry name" value="PAK3-like"/>
</dbReference>
<keyword evidence="2" id="KW-0067">ATP-binding</keyword>
<evidence type="ECO:0000259" key="3">
    <source>
        <dbReference type="PROSITE" id="PS50011"/>
    </source>
</evidence>
<dbReference type="Pfam" id="PF00069">
    <property type="entry name" value="Pkinase"/>
    <property type="match status" value="1"/>
</dbReference>
<sequence length="182" mass="20895">MYSYPSDIWSFGLAVMACAIGKLPVPTKDGYWGVVHAVQEQPSPRLKDYGDHFSPELCDFLDQCLQKNPMYRPPAARLLEHPFIKKNYSPREQANVRLSRNQQLLTSKALERSRQEMRDIAEKAHNWCRDHADALRKLSSISETSENLEISNISKIKALAKQLRLPVDEVATHFSFLDEYCS</sequence>
<proteinExistence type="predicted"/>
<dbReference type="GO" id="GO:0004672">
    <property type="term" value="F:protein kinase activity"/>
    <property type="evidence" value="ECO:0007669"/>
    <property type="project" value="InterPro"/>
</dbReference>
<dbReference type="PROSITE" id="PS50011">
    <property type="entry name" value="PROTEIN_KINASE_DOM"/>
    <property type="match status" value="1"/>
</dbReference>
<name>A0A9W6TMQ0_9STRA</name>
<evidence type="ECO:0000256" key="1">
    <source>
        <dbReference type="ARBA" id="ARBA00022741"/>
    </source>
</evidence>
<gene>
    <name evidence="4" type="ORF">Plil01_000549800</name>
</gene>
<keyword evidence="1" id="KW-0547">Nucleotide-binding</keyword>
<dbReference type="InterPro" id="IPR011009">
    <property type="entry name" value="Kinase-like_dom_sf"/>
</dbReference>
<dbReference type="AlphaFoldDB" id="A0A9W6TMQ0"/>
<evidence type="ECO:0000313" key="4">
    <source>
        <dbReference type="EMBL" id="GMF15787.1"/>
    </source>
</evidence>
<evidence type="ECO:0000256" key="2">
    <source>
        <dbReference type="ARBA" id="ARBA00022840"/>
    </source>
</evidence>
<comment type="caution">
    <text evidence="4">The sequence shown here is derived from an EMBL/GenBank/DDBJ whole genome shotgun (WGS) entry which is preliminary data.</text>
</comment>
<dbReference type="GO" id="GO:0005524">
    <property type="term" value="F:ATP binding"/>
    <property type="evidence" value="ECO:0007669"/>
    <property type="project" value="UniProtKB-KW"/>
</dbReference>
<accession>A0A9W6TMQ0</accession>
<dbReference type="OrthoDB" id="10252354at2759"/>
<dbReference type="PANTHER" id="PTHR45832">
    <property type="entry name" value="SERINE/THREONINE-PROTEIN KINASE SAMKA-RELATED-RELATED"/>
    <property type="match status" value="1"/>
</dbReference>
<dbReference type="InterPro" id="IPR000719">
    <property type="entry name" value="Prot_kinase_dom"/>
</dbReference>
<dbReference type="SUPFAM" id="SSF56112">
    <property type="entry name" value="Protein kinase-like (PK-like)"/>
    <property type="match status" value="1"/>
</dbReference>